<dbReference type="RefSeq" id="WP_012472420.1">
    <property type="nucleotide sequence ID" value="NC_010830.1"/>
</dbReference>
<dbReference type="EMBL" id="CP001102">
    <property type="protein sequence ID" value="ACE05661.1"/>
    <property type="molecule type" value="Genomic_DNA"/>
</dbReference>
<accession>B3ER09</accession>
<dbReference type="STRING" id="452471.Aasi_0217"/>
<evidence type="ECO:0000313" key="1">
    <source>
        <dbReference type="EMBL" id="ACE05661.1"/>
    </source>
</evidence>
<gene>
    <name evidence="1" type="ordered locus">Aasi_0217</name>
</gene>
<evidence type="ECO:0000313" key="2">
    <source>
        <dbReference type="Proteomes" id="UP000001227"/>
    </source>
</evidence>
<proteinExistence type="predicted"/>
<dbReference type="HOGENOM" id="CLU_971960_0_0_10"/>
<keyword evidence="2" id="KW-1185">Reference proteome</keyword>
<protein>
    <recommendedName>
        <fullName evidence="3">Rhamnogalacturonan lyase domain-containing protein</fullName>
    </recommendedName>
</protein>
<reference evidence="1 2" key="1">
    <citation type="journal article" date="2010" name="J. Bacteriol.">
        <title>The genome of the amoeba symbiont 'Candidatus Amoebophilus asiaticus' reveals common mechanisms for host cell interaction among amoeba-associated bacteria.</title>
        <authorList>
            <person name="Schmitz-Esser S."/>
            <person name="Tischler P."/>
            <person name="Arnold R."/>
            <person name="Montanaro J."/>
            <person name="Wagner M."/>
            <person name="Rattei T."/>
            <person name="Horn M."/>
        </authorList>
    </citation>
    <scope>NUCLEOTIDE SEQUENCE [LARGE SCALE GENOMIC DNA]</scope>
    <source>
        <strain evidence="1 2">5a2</strain>
    </source>
</reference>
<sequence length="286" mass="32854">MANRSKRFKEAQLYSHLIENGHTIRVYNTLGLLEDDMLEAKLTAQDIMGNNIEKNVSIHFRDRVIEKEKFKCTIQPTTGTKVDTTPFQVHISTNKPIKSIRTDNLFLIVNQADTLQLTPEEIIIHPNRDSITIQKDFDLNNWLHPTGEVKLESDKSPSIELYIPKGVFTSVEKELNDAANYKYLVKNPQECGTIKGRITTYAPGFIVQLLNTNYEVVAEIRNKTDYVFKNVLPGNYKIRVLILSEKDGKWSFGNINQSIPPNPVIFYPHELAIVANWEIDYIDIEF</sequence>
<name>B3ER09_AMOA5</name>
<evidence type="ECO:0008006" key="3">
    <source>
        <dbReference type="Google" id="ProtNLM"/>
    </source>
</evidence>
<dbReference type="Proteomes" id="UP000001227">
    <property type="component" value="Chromosome"/>
</dbReference>
<dbReference type="AlphaFoldDB" id="B3ER09"/>
<organism evidence="1 2">
    <name type="scientific">Amoebophilus asiaticus (strain 5a2)</name>
    <dbReference type="NCBI Taxonomy" id="452471"/>
    <lineage>
        <taxon>Bacteria</taxon>
        <taxon>Pseudomonadati</taxon>
        <taxon>Bacteroidota</taxon>
        <taxon>Cytophagia</taxon>
        <taxon>Cytophagales</taxon>
        <taxon>Amoebophilaceae</taxon>
        <taxon>Candidatus Amoebophilus</taxon>
    </lineage>
</organism>
<dbReference type="OrthoDB" id="9809989at2"/>
<dbReference type="KEGG" id="aas:Aasi_0217"/>